<dbReference type="Proteomes" id="UP000184330">
    <property type="component" value="Unassembled WGS sequence"/>
</dbReference>
<dbReference type="InterPro" id="IPR044528">
    <property type="entry name" value="POD-like_MBL-fold"/>
</dbReference>
<dbReference type="STRING" id="576137.A0A1L7XYM3"/>
<dbReference type="PANTHER" id="PTHR43084:SF1">
    <property type="entry name" value="PERSULFIDE DIOXYGENASE ETHE1, MITOCHONDRIAL"/>
    <property type="match status" value="1"/>
</dbReference>
<dbReference type="InterPro" id="IPR051682">
    <property type="entry name" value="Mito_Persulfide_Diox"/>
</dbReference>
<dbReference type="OrthoDB" id="449487at2759"/>
<dbReference type="GO" id="GO:0070813">
    <property type="term" value="P:hydrogen sulfide metabolic process"/>
    <property type="evidence" value="ECO:0007669"/>
    <property type="project" value="TreeGrafter"/>
</dbReference>
<accession>A0A1L7XYM3</accession>
<dbReference type="InterPro" id="IPR001279">
    <property type="entry name" value="Metallo-B-lactamas"/>
</dbReference>
<dbReference type="CDD" id="cd07724">
    <property type="entry name" value="POD-like_MBL-fold"/>
    <property type="match status" value="1"/>
</dbReference>
<protein>
    <submittedName>
        <fullName evidence="4">Probable metallo-beta-lactamase domain protein</fullName>
    </submittedName>
</protein>
<name>A0A1L7XYM3_9HELO</name>
<evidence type="ECO:0000313" key="4">
    <source>
        <dbReference type="EMBL" id="CZR70172.1"/>
    </source>
</evidence>
<keyword evidence="1" id="KW-0479">Metal-binding</keyword>
<sequence>MKTLQLHINNRAQASACLLLRSTTATGAQLTKPLERHISSLHQHAEHKTAFALPTSRKTSLAPPSSRKSPQRLGNSIPSIRYQKTPSTIRGRSSYSTATTIPKEPIIHSIFETKTGTWQYLVADPSTLSAVIIDPVLDYDPVSQVISTDTADSLLSMVSEEGYKVDRILETHAHADHLTAAFYLQNKIARTQGHRLPISIGKRIRQVQQLFGKKYGVKAEEYEGVFDKLFDDDETFNIGNLTATAIHLPGHTPDHLGYKIGDNVFCGDSIFHADIGTARCDFPGGSANNLFGSGRKLLAMPDHVRIWTGHDYPPSDRDTPMAFMSVRDHRNQNKHLKESITEEDFIHLREERDAKLGEPRLLHQSLQINIRGGRLPKLTELGHSFLHLPLKLKGLDW</sequence>
<dbReference type="Gene3D" id="3.60.15.10">
    <property type="entry name" value="Ribonuclease Z/Hydroxyacylglutathione hydrolase-like"/>
    <property type="match status" value="1"/>
</dbReference>
<dbReference type="FunFam" id="3.60.15.10:FF:000033">
    <property type="entry name" value="MBL fold metallo-hydrolase"/>
    <property type="match status" value="1"/>
</dbReference>
<dbReference type="PANTHER" id="PTHR43084">
    <property type="entry name" value="PERSULFIDE DIOXYGENASE ETHE1"/>
    <property type="match status" value="1"/>
</dbReference>
<dbReference type="AlphaFoldDB" id="A0A1L7XYM3"/>
<dbReference type="GO" id="GO:0046872">
    <property type="term" value="F:metal ion binding"/>
    <property type="evidence" value="ECO:0007669"/>
    <property type="project" value="UniProtKB-KW"/>
</dbReference>
<dbReference type="SMART" id="SM00849">
    <property type="entry name" value="Lactamase_B"/>
    <property type="match status" value="1"/>
</dbReference>
<feature type="compositionally biased region" description="Polar residues" evidence="2">
    <location>
        <begin position="56"/>
        <end position="96"/>
    </location>
</feature>
<evidence type="ECO:0000256" key="1">
    <source>
        <dbReference type="ARBA" id="ARBA00022723"/>
    </source>
</evidence>
<dbReference type="Pfam" id="PF00753">
    <property type="entry name" value="Lactamase_B"/>
    <property type="match status" value="1"/>
</dbReference>
<reference evidence="4 5" key="1">
    <citation type="submission" date="2016-03" db="EMBL/GenBank/DDBJ databases">
        <authorList>
            <person name="Ploux O."/>
        </authorList>
    </citation>
    <scope>NUCLEOTIDE SEQUENCE [LARGE SCALE GENOMIC DNA]</scope>
    <source>
        <strain evidence="4 5">UAMH 11012</strain>
    </source>
</reference>
<evidence type="ECO:0000313" key="5">
    <source>
        <dbReference type="Proteomes" id="UP000184330"/>
    </source>
</evidence>
<feature type="region of interest" description="Disordered" evidence="2">
    <location>
        <begin position="53"/>
        <end position="96"/>
    </location>
</feature>
<dbReference type="GO" id="GO:0050313">
    <property type="term" value="F:sulfur dioxygenase activity"/>
    <property type="evidence" value="ECO:0007669"/>
    <property type="project" value="InterPro"/>
</dbReference>
<dbReference type="GO" id="GO:0006749">
    <property type="term" value="P:glutathione metabolic process"/>
    <property type="evidence" value="ECO:0007669"/>
    <property type="project" value="InterPro"/>
</dbReference>
<dbReference type="EMBL" id="FJOG01000102">
    <property type="protein sequence ID" value="CZR70172.1"/>
    <property type="molecule type" value="Genomic_DNA"/>
</dbReference>
<proteinExistence type="predicted"/>
<evidence type="ECO:0000259" key="3">
    <source>
        <dbReference type="SMART" id="SM00849"/>
    </source>
</evidence>
<keyword evidence="5" id="KW-1185">Reference proteome</keyword>
<evidence type="ECO:0000256" key="2">
    <source>
        <dbReference type="SAM" id="MobiDB-lite"/>
    </source>
</evidence>
<dbReference type="InterPro" id="IPR036866">
    <property type="entry name" value="RibonucZ/Hydroxyglut_hydro"/>
</dbReference>
<gene>
    <name evidence="4" type="ORF">PAC_20073</name>
</gene>
<dbReference type="SUPFAM" id="SSF56281">
    <property type="entry name" value="Metallo-hydrolase/oxidoreductase"/>
    <property type="match status" value="1"/>
</dbReference>
<organism evidence="4 5">
    <name type="scientific">Phialocephala subalpina</name>
    <dbReference type="NCBI Taxonomy" id="576137"/>
    <lineage>
        <taxon>Eukaryota</taxon>
        <taxon>Fungi</taxon>
        <taxon>Dikarya</taxon>
        <taxon>Ascomycota</taxon>
        <taxon>Pezizomycotina</taxon>
        <taxon>Leotiomycetes</taxon>
        <taxon>Helotiales</taxon>
        <taxon>Mollisiaceae</taxon>
        <taxon>Phialocephala</taxon>
        <taxon>Phialocephala fortinii species complex</taxon>
    </lineage>
</organism>
<feature type="domain" description="Metallo-beta-lactamase" evidence="3">
    <location>
        <begin position="116"/>
        <end position="310"/>
    </location>
</feature>